<reference evidence="1" key="1">
    <citation type="journal article" date="2011" name="Environ. Microbiol.">
        <title>Time-series analyses of Monterey Bay coastal microbial picoplankton using a 'genome proxy' microarray.</title>
        <authorList>
            <person name="Rich V.I."/>
            <person name="Pham V.D."/>
            <person name="Eppley J."/>
            <person name="Shi Y."/>
            <person name="DeLong E.F."/>
        </authorList>
    </citation>
    <scope>NUCLEOTIDE SEQUENCE</scope>
</reference>
<dbReference type="AlphaFoldDB" id="E0XW03"/>
<protein>
    <submittedName>
        <fullName evidence="1">Uncharacterized protein</fullName>
    </submittedName>
</protein>
<name>E0XW03_9GAMM</name>
<accession>E0XW03</accession>
<dbReference type="EMBL" id="GU474894">
    <property type="protein sequence ID" value="ADI18594.1"/>
    <property type="molecule type" value="Genomic_DNA"/>
</dbReference>
<sequence>MLAAYMTDPRFQLNIAVKADGVFLLLVSPELVVAHTALNTCSEYAEEVPWLMLQLFDLNEENNLP</sequence>
<proteinExistence type="predicted"/>
<organism evidence="1">
    <name type="scientific">uncultured Oceanospirillales bacterium HF4000_23O15</name>
    <dbReference type="NCBI Taxonomy" id="710746"/>
    <lineage>
        <taxon>Bacteria</taxon>
        <taxon>Pseudomonadati</taxon>
        <taxon>Pseudomonadota</taxon>
        <taxon>Gammaproteobacteria</taxon>
        <taxon>Oceanospirillales</taxon>
        <taxon>environmental samples</taxon>
    </lineage>
</organism>
<evidence type="ECO:0000313" key="1">
    <source>
        <dbReference type="EMBL" id="ADI18594.1"/>
    </source>
</evidence>